<dbReference type="PRINTS" id="PR00038">
    <property type="entry name" value="HTHLUXR"/>
</dbReference>
<protein>
    <submittedName>
        <fullName evidence="5">LuxR family transcriptional regulator</fullName>
    </submittedName>
</protein>
<evidence type="ECO:0000256" key="3">
    <source>
        <dbReference type="ARBA" id="ARBA00023163"/>
    </source>
</evidence>
<evidence type="ECO:0000256" key="1">
    <source>
        <dbReference type="ARBA" id="ARBA00023015"/>
    </source>
</evidence>
<proteinExistence type="predicted"/>
<sequence>MDKAFWNLIERIKAASSEDELFSLLDEGTRFIGFTQFALGHHVDLNQPPDTAIRLTNYNPSWVSESIGRKYYRNDPVHRASVLDNAPFAWGDLKRMIKLTSKQDDILRRAAQFGLHRGVTVPVHLPGEYRGTCSFAGGMGTEQEGRILGLAHLIGTFAFQAARRIMKARRRTHSILAVLPDLTKRQLEVLVLLGRGKNDGEIGEILHISQNTAHEHVENIRAAYGGAQRTYLIGRALFDGQITYDEILSSRRRIGAL</sequence>
<dbReference type="SMART" id="SM00421">
    <property type="entry name" value="HTH_LUXR"/>
    <property type="match status" value="1"/>
</dbReference>
<name>A0A291MXZ9_SPHYA</name>
<dbReference type="InterPro" id="IPR016032">
    <property type="entry name" value="Sig_transdc_resp-reg_C-effctor"/>
</dbReference>
<feature type="domain" description="HTH luxR-type" evidence="4">
    <location>
        <begin position="179"/>
        <end position="236"/>
    </location>
</feature>
<dbReference type="GeneID" id="57776786"/>
<dbReference type="PANTHER" id="PTHR44688:SF16">
    <property type="entry name" value="DNA-BINDING TRANSCRIPTIONAL ACTIVATOR DEVR_DOSR"/>
    <property type="match status" value="1"/>
</dbReference>
<organism evidence="5 6">
    <name type="scientific">Sphingobium yanoikuyae</name>
    <name type="common">Sphingomonas yanoikuyae</name>
    <dbReference type="NCBI Taxonomy" id="13690"/>
    <lineage>
        <taxon>Bacteria</taxon>
        <taxon>Pseudomonadati</taxon>
        <taxon>Pseudomonadota</taxon>
        <taxon>Alphaproteobacteria</taxon>
        <taxon>Sphingomonadales</taxon>
        <taxon>Sphingomonadaceae</taxon>
        <taxon>Sphingobium</taxon>
    </lineage>
</organism>
<dbReference type="KEGG" id="sya:A6768_08055"/>
<reference evidence="5 6" key="1">
    <citation type="submission" date="2017-10" db="EMBL/GenBank/DDBJ databases">
        <title>Sphingobium yanoikuyae S72.</title>
        <authorList>
            <person name="Sanchez E."/>
            <person name="Bustos P."/>
            <person name="Mendoza P."/>
            <person name="Guo X."/>
            <person name="Mendoza A."/>
        </authorList>
    </citation>
    <scope>NUCLEOTIDE SEQUENCE [LARGE SCALE GENOMIC DNA]</scope>
    <source>
        <strain evidence="5 6">S72</strain>
    </source>
</reference>
<dbReference type="Pfam" id="PF00196">
    <property type="entry name" value="GerE"/>
    <property type="match status" value="1"/>
</dbReference>
<dbReference type="EMBL" id="CP023741">
    <property type="protein sequence ID" value="ATI79966.1"/>
    <property type="molecule type" value="Genomic_DNA"/>
</dbReference>
<gene>
    <name evidence="5" type="ORF">A6768_08055</name>
</gene>
<keyword evidence="3" id="KW-0804">Transcription</keyword>
<dbReference type="InterPro" id="IPR005143">
    <property type="entry name" value="TF_LuxR_autoind-bd_dom"/>
</dbReference>
<evidence type="ECO:0000313" key="6">
    <source>
        <dbReference type="Proteomes" id="UP000219422"/>
    </source>
</evidence>
<dbReference type="GO" id="GO:0003677">
    <property type="term" value="F:DNA binding"/>
    <property type="evidence" value="ECO:0007669"/>
    <property type="project" value="UniProtKB-KW"/>
</dbReference>
<keyword evidence="1" id="KW-0805">Transcription regulation</keyword>
<evidence type="ECO:0000313" key="5">
    <source>
        <dbReference type="EMBL" id="ATI79966.1"/>
    </source>
</evidence>
<dbReference type="Proteomes" id="UP000219422">
    <property type="component" value="Chromosome"/>
</dbReference>
<dbReference type="InterPro" id="IPR000792">
    <property type="entry name" value="Tscrpt_reg_LuxR_C"/>
</dbReference>
<accession>A0A291MXZ9</accession>
<dbReference type="RefSeq" id="WP_097383218.1">
    <property type="nucleotide sequence ID" value="NZ_CP023741.1"/>
</dbReference>
<evidence type="ECO:0000256" key="2">
    <source>
        <dbReference type="ARBA" id="ARBA00023125"/>
    </source>
</evidence>
<dbReference type="SUPFAM" id="SSF46894">
    <property type="entry name" value="C-terminal effector domain of the bipartite response regulators"/>
    <property type="match status" value="1"/>
</dbReference>
<keyword evidence="2" id="KW-0238">DNA-binding</keyword>
<dbReference type="PANTHER" id="PTHR44688">
    <property type="entry name" value="DNA-BINDING TRANSCRIPTIONAL ACTIVATOR DEVR_DOSR"/>
    <property type="match status" value="1"/>
</dbReference>
<dbReference type="AlphaFoldDB" id="A0A291MXZ9"/>
<dbReference type="InterPro" id="IPR036693">
    <property type="entry name" value="TF_LuxR_autoind-bd_dom_sf"/>
</dbReference>
<dbReference type="Pfam" id="PF03472">
    <property type="entry name" value="Autoind_bind"/>
    <property type="match status" value="1"/>
</dbReference>
<dbReference type="Gene3D" id="3.30.450.80">
    <property type="entry name" value="Transcription factor LuxR-like, autoinducer-binding domain"/>
    <property type="match status" value="1"/>
</dbReference>
<dbReference type="InterPro" id="IPR036388">
    <property type="entry name" value="WH-like_DNA-bd_sf"/>
</dbReference>
<dbReference type="GO" id="GO:0006355">
    <property type="term" value="P:regulation of DNA-templated transcription"/>
    <property type="evidence" value="ECO:0007669"/>
    <property type="project" value="InterPro"/>
</dbReference>
<dbReference type="SUPFAM" id="SSF75516">
    <property type="entry name" value="Pheromone-binding domain of LuxR-like quorum-sensing transcription factors"/>
    <property type="match status" value="1"/>
</dbReference>
<dbReference type="Gene3D" id="1.10.10.10">
    <property type="entry name" value="Winged helix-like DNA-binding domain superfamily/Winged helix DNA-binding domain"/>
    <property type="match status" value="1"/>
</dbReference>
<evidence type="ECO:0000259" key="4">
    <source>
        <dbReference type="SMART" id="SM00421"/>
    </source>
</evidence>